<dbReference type="PANTHER" id="PTHR11977">
    <property type="entry name" value="VILLIN"/>
    <property type="match status" value="1"/>
</dbReference>
<dbReference type="GO" id="GO:0051015">
    <property type="term" value="F:actin filament binding"/>
    <property type="evidence" value="ECO:0007669"/>
    <property type="project" value="InterPro"/>
</dbReference>
<dbReference type="EnsemblPlants" id="PGSC0003DMT400011443">
    <property type="protein sequence ID" value="PGSC0003DMT400011443"/>
    <property type="gene ID" value="PGSC0003DMG400004491"/>
</dbReference>
<dbReference type="PaxDb" id="4113-PGSC0003DMT400011443"/>
<evidence type="ECO:0000313" key="2">
    <source>
        <dbReference type="Proteomes" id="UP000011115"/>
    </source>
</evidence>
<dbReference type="Gramene" id="PGSC0003DMT400011443">
    <property type="protein sequence ID" value="PGSC0003DMT400011443"/>
    <property type="gene ID" value="PGSC0003DMG400004491"/>
</dbReference>
<name>M0ZZK3_SOLTU</name>
<reference evidence="1" key="2">
    <citation type="submission" date="2015-06" db="UniProtKB">
        <authorList>
            <consortium name="EnsemblPlants"/>
        </authorList>
    </citation>
    <scope>IDENTIFICATION</scope>
    <source>
        <strain evidence="1">DM1-3 516 R44</strain>
    </source>
</reference>
<dbReference type="HOGENOM" id="CLU_1707403_0_0_1"/>
<dbReference type="InterPro" id="IPR007122">
    <property type="entry name" value="Villin/Gelsolin"/>
</dbReference>
<keyword evidence="2" id="KW-1185">Reference proteome</keyword>
<dbReference type="Proteomes" id="UP000011115">
    <property type="component" value="Unassembled WGS sequence"/>
</dbReference>
<protein>
    <submittedName>
        <fullName evidence="1">Villin headpiece; Gelsolin region</fullName>
    </submittedName>
</protein>
<reference evidence="2" key="1">
    <citation type="journal article" date="2011" name="Nature">
        <title>Genome sequence and analysis of the tuber crop potato.</title>
        <authorList>
            <consortium name="The Potato Genome Sequencing Consortium"/>
        </authorList>
    </citation>
    <scope>NUCLEOTIDE SEQUENCE [LARGE SCALE GENOMIC DNA]</scope>
    <source>
        <strain evidence="2">cv. DM1-3 516 R44</strain>
    </source>
</reference>
<dbReference type="InterPro" id="IPR029006">
    <property type="entry name" value="ADF-H/Gelsolin-like_dom_sf"/>
</dbReference>
<dbReference type="PANTHER" id="PTHR11977:SF138">
    <property type="entry name" value="VILLIN-4"/>
    <property type="match status" value="1"/>
</dbReference>
<dbReference type="Gene3D" id="3.40.20.10">
    <property type="entry name" value="Severin"/>
    <property type="match status" value="1"/>
</dbReference>
<dbReference type="SUPFAM" id="SSF55753">
    <property type="entry name" value="Actin depolymerizing proteins"/>
    <property type="match status" value="1"/>
</dbReference>
<organism evidence="1 2">
    <name type="scientific">Solanum tuberosum</name>
    <name type="common">Potato</name>
    <dbReference type="NCBI Taxonomy" id="4113"/>
    <lineage>
        <taxon>Eukaryota</taxon>
        <taxon>Viridiplantae</taxon>
        <taxon>Streptophyta</taxon>
        <taxon>Embryophyta</taxon>
        <taxon>Tracheophyta</taxon>
        <taxon>Spermatophyta</taxon>
        <taxon>Magnoliopsida</taxon>
        <taxon>eudicotyledons</taxon>
        <taxon>Gunneridae</taxon>
        <taxon>Pentapetalae</taxon>
        <taxon>asterids</taxon>
        <taxon>lamiids</taxon>
        <taxon>Solanales</taxon>
        <taxon>Solanaceae</taxon>
        <taxon>Solanoideae</taxon>
        <taxon>Solaneae</taxon>
        <taxon>Solanum</taxon>
    </lineage>
</organism>
<dbReference type="STRING" id="4113.M0ZZK3"/>
<dbReference type="eggNOG" id="KOG0443">
    <property type="taxonomic scope" value="Eukaryota"/>
</dbReference>
<proteinExistence type="predicted"/>
<evidence type="ECO:0000313" key="1">
    <source>
        <dbReference type="EnsemblPlants" id="PGSC0003DMT400011443"/>
    </source>
</evidence>
<sequence length="154" mass="16843">MCANFVNYGTPDPIPGAPCCDTFLMQIVPTHEEGCKLQIAFMLHGLTSSLICQICQLEGLILSPLFWIVRFTVATSASKTGALRHDIHYCLGEDTSQDEAGVAAIKTVELYAALGGRAVQYREKQRHETKKFLSYFKPCIIPLKGGISSMGVTT</sequence>
<accession>M0ZZK3</accession>
<dbReference type="AlphaFoldDB" id="M0ZZK3"/>
<dbReference type="InParanoid" id="M0ZZK3"/>